<keyword evidence="2" id="KW-0732">Signal</keyword>
<feature type="region of interest" description="Disordered" evidence="1">
    <location>
        <begin position="703"/>
        <end position="722"/>
    </location>
</feature>
<accession>A0A7X5VCS2</accession>
<dbReference type="AlphaFoldDB" id="A0A7X5VCS2"/>
<sequence length="722" mass="76185">MSGKGSLARRSVLLAAGAGGLAVAGPGALATASADEGDRLVPAFSVPTVADLVALRTAGLAPGTAVQVLGYRSPGDGGGQLVRWDPASQVPVNGGTVLKPTAGGGRWLAVHDGVADFRRFGIFGAETTADDALVAMVNDPAIHRIEAHTDLQFAKRHVFHRSHLDLDFGGHTVVTDAIEPTGPDEPFAAVMFFQGVLAGTVVTRALADPTPELRDVFDVGDSAKFEVGSWWTAVSDQATWDAPKPGRDQRELQKFVQVTEIVDGSHIRVNYLNGWNLAAGRVVTWTKVEPVQHVNVRNLVFRGKKVAPNEPALGSHPFAFEFAVHCNASNIHGTATFWPLVMRRYNTHYRTEQCTLTNPSSVTWGGAGYLTQQIYCLYGHVSDCHVSNTRHLNDFTGSAYCYVTNCHGDGDDQGPFVTHGQYEHDLVYTGNSGLMTFANSGATWGGRAKRITVRKHICSWFVARVKITDLTLEDVRVIGKPGLAGSGMLWVNADGVQLRGCQASDTLIISQATADSTRPNVIEGCTFAFTTAATDIVQASVTTPVHFDRTTLLNLDGHRLSGTGSITFTGCNLRGSSASAAPVAVAATGLAVRSGETMNTGFALRGTTDQRVDLGSGARLGGSNSAKALLSRTGDTGTVRWELGDYTSAAADAATAHLALSGGTNTYRAVGARFTGGRLLLAAAAFGGSSYLQHTACVEEGVERTELPPDGPRVSTAGNLTI</sequence>
<evidence type="ECO:0000313" key="4">
    <source>
        <dbReference type="Proteomes" id="UP000555407"/>
    </source>
</evidence>
<evidence type="ECO:0000256" key="1">
    <source>
        <dbReference type="SAM" id="MobiDB-lite"/>
    </source>
</evidence>
<protein>
    <recommendedName>
        <fullName evidence="5">Peptidase C14</fullName>
    </recommendedName>
</protein>
<evidence type="ECO:0000256" key="2">
    <source>
        <dbReference type="SAM" id="SignalP"/>
    </source>
</evidence>
<dbReference type="PROSITE" id="PS51318">
    <property type="entry name" value="TAT"/>
    <property type="match status" value="1"/>
</dbReference>
<dbReference type="InterPro" id="IPR012334">
    <property type="entry name" value="Pectin_lyas_fold"/>
</dbReference>
<gene>
    <name evidence="3" type="ORF">BJY22_004128</name>
</gene>
<evidence type="ECO:0000313" key="3">
    <source>
        <dbReference type="EMBL" id="NIK58411.1"/>
    </source>
</evidence>
<organism evidence="3 4">
    <name type="scientific">Kribbella shirazensis</name>
    <dbReference type="NCBI Taxonomy" id="1105143"/>
    <lineage>
        <taxon>Bacteria</taxon>
        <taxon>Bacillati</taxon>
        <taxon>Actinomycetota</taxon>
        <taxon>Actinomycetes</taxon>
        <taxon>Propionibacteriales</taxon>
        <taxon>Kribbellaceae</taxon>
        <taxon>Kribbella</taxon>
    </lineage>
</organism>
<dbReference type="EMBL" id="JAASRO010000001">
    <property type="protein sequence ID" value="NIK58411.1"/>
    <property type="molecule type" value="Genomic_DNA"/>
</dbReference>
<reference evidence="3 4" key="1">
    <citation type="submission" date="2020-03" db="EMBL/GenBank/DDBJ databases">
        <title>Sequencing the genomes of 1000 actinobacteria strains.</title>
        <authorList>
            <person name="Klenk H.-P."/>
        </authorList>
    </citation>
    <scope>NUCLEOTIDE SEQUENCE [LARGE SCALE GENOMIC DNA]</scope>
    <source>
        <strain evidence="3 4">DSM 45490</strain>
    </source>
</reference>
<feature type="chain" id="PRO_5039329070" description="Peptidase C14" evidence="2">
    <location>
        <begin position="25"/>
        <end position="722"/>
    </location>
</feature>
<dbReference type="Proteomes" id="UP000555407">
    <property type="component" value="Unassembled WGS sequence"/>
</dbReference>
<dbReference type="RefSeq" id="WP_202891195.1">
    <property type="nucleotide sequence ID" value="NZ_JAASRO010000001.1"/>
</dbReference>
<proteinExistence type="predicted"/>
<dbReference type="Gene3D" id="2.160.20.10">
    <property type="entry name" value="Single-stranded right-handed beta-helix, Pectin lyase-like"/>
    <property type="match status" value="1"/>
</dbReference>
<feature type="signal peptide" evidence="2">
    <location>
        <begin position="1"/>
        <end position="24"/>
    </location>
</feature>
<name>A0A7X5VCS2_9ACTN</name>
<keyword evidence="4" id="KW-1185">Reference proteome</keyword>
<evidence type="ECO:0008006" key="5">
    <source>
        <dbReference type="Google" id="ProtNLM"/>
    </source>
</evidence>
<comment type="caution">
    <text evidence="3">The sequence shown here is derived from an EMBL/GenBank/DDBJ whole genome shotgun (WGS) entry which is preliminary data.</text>
</comment>
<dbReference type="InterPro" id="IPR006311">
    <property type="entry name" value="TAT_signal"/>
</dbReference>